<evidence type="ECO:0000256" key="1">
    <source>
        <dbReference type="ARBA" id="ARBA00004370"/>
    </source>
</evidence>
<dbReference type="InterPro" id="IPR001054">
    <property type="entry name" value="A/G_cyclase"/>
</dbReference>
<dbReference type="InterPro" id="IPR029787">
    <property type="entry name" value="Nucleotide_cyclase"/>
</dbReference>
<dbReference type="GO" id="GO:0005886">
    <property type="term" value="C:plasma membrane"/>
    <property type="evidence" value="ECO:0007669"/>
    <property type="project" value="TreeGrafter"/>
</dbReference>
<dbReference type="SMART" id="SM00044">
    <property type="entry name" value="CYCc"/>
    <property type="match status" value="1"/>
</dbReference>
<keyword evidence="4" id="KW-1133">Transmembrane helix</keyword>
<dbReference type="PANTHER" id="PTHR11920:SF335">
    <property type="entry name" value="GUANYLATE CYCLASE"/>
    <property type="match status" value="1"/>
</dbReference>
<dbReference type="CDD" id="cd07302">
    <property type="entry name" value="CHD"/>
    <property type="match status" value="1"/>
</dbReference>
<feature type="region of interest" description="Disordered" evidence="7">
    <location>
        <begin position="403"/>
        <end position="446"/>
    </location>
</feature>
<feature type="region of interest" description="Disordered" evidence="7">
    <location>
        <begin position="904"/>
        <end position="926"/>
    </location>
</feature>
<proteinExistence type="predicted"/>
<dbReference type="EMBL" id="BEGY01000066">
    <property type="protein sequence ID" value="GAX81552.1"/>
    <property type="molecule type" value="Genomic_DNA"/>
</dbReference>
<sequence>MLCLPCFNSGRRKAKLQNLDEKTEDHFARQLSPLFQTQEQSQQSQARALNLQYLHHNNDTLLQNAVFLRFVASSINDASLFMLSEDVCPGLLLLDGVLGPVAVISTADLQAIENRRPASSSWAPLFFEISENIQARSEDAPQPLTLQQKSSFLMTLAADACSDEQLRVLLMCAAFSLLANKYFIHEHVLKPPSHHVGKALSSNGYLQSPKIFIKTCVFGNVEKEDNADKTSAANPEMVPKYDGPSHHSKGPYYANASYAPTISSTIRPAYTFLLEHMPALVTLLNSEGLIVYQNPASAQYYSGLLGDVNVAPEHAQVDHLLDQWCQQSHAPPGASALSAAPLGVTALLRRGGILRRLLSVETSKETVSDLLGHIFGPPPTAAGHITEWRGMLKVCGADAEQGGEQGASFSWNAVQPDGRDGGMEQAHESPSLNKGEEQGLESTESEVAPLAEVQGIGSVAHDSHNDDSHYGLSGTSADLGSVMRLGASSSLRSRGESFVVEGVRDLEPGSHMTDDPDLRIFRKVGRSTARSSTFSIRQVSQFSPEPFSPNMEGSGGEDQGSSWAYRQLGIKISSRGGLDLEEEGVSESFQALRASSALSSMKQYSSGASSFIRKGGSRLNKFHRTMQLLATAESSRMLKTAVSSKARCVSSGRSRGSKQNSQEVLLSTFSTMAGHSYLISSPPSEENSLDQLEGELLKGPGRVRRVGYHRSIDNNLISKSEKLPSRQLRFERTSSVFDRSLFTNIGEDLNPLIMESLQMEEPMTAQDLEPRTHSSQVLSSLWPSNALPMQVDSSTLLDAARPSGSATEAEGMEVAAQYLPSFPPNRHTASGAMTVYRRNSDLLKKQQLNEQEGEKRSFSTMLSDKARSGGRTMQRAQSVSAESERVEEGMMGGDASQVQLQGLEGLHPGPAAPNFGKSGRVAPSSSFSSEPLLILTQVSEDHLQHMPSANSQKGMPSLQDVKRERTVGVSEAVDSGGPGSVESWRKLQLALRQQKEQFDLQSPANVGGQHGAGNASKSDMREEDRDDKVGHDVGKADLQEGIASNQKGIPPQIAPGGEQLLPGVAAGSSLVGDSWHDVVIRWVKNTDTVSSSGATGESTHMLLIVQMDVTEQIQMQETLAAMSEGQLSLLSSIFPRHVVETLSLNDLSHLSSHFGSLAKLHKNVSILFLDIVGFTVMSNSVSPSAILVFLNRLFTMFDVLADKHNVQKVDTAGDCYIASAGITGSDEGGGFFHARSSDEKEDDEQNTINYTLRMLDFAQDMLRNSKEVSQNAHAQKQQRDPIDSGRRLPIGNFLTVDDYKSSKQHKLLF</sequence>
<keyword evidence="6" id="KW-0456">Lyase</keyword>
<feature type="compositionally biased region" description="Basic and acidic residues" evidence="7">
    <location>
        <begin position="1277"/>
        <end position="1286"/>
    </location>
</feature>
<accession>A0A250XF67</accession>
<name>A0A250XF67_9CHLO</name>
<dbReference type="Gene3D" id="3.30.70.1230">
    <property type="entry name" value="Nucleotide cyclase"/>
    <property type="match status" value="1"/>
</dbReference>
<dbReference type="GO" id="GO:0004016">
    <property type="term" value="F:adenylate cyclase activity"/>
    <property type="evidence" value="ECO:0007669"/>
    <property type="project" value="TreeGrafter"/>
</dbReference>
<keyword evidence="5" id="KW-0472">Membrane</keyword>
<organism evidence="9 10">
    <name type="scientific">Chlamydomonas eustigma</name>
    <dbReference type="NCBI Taxonomy" id="1157962"/>
    <lineage>
        <taxon>Eukaryota</taxon>
        <taxon>Viridiplantae</taxon>
        <taxon>Chlorophyta</taxon>
        <taxon>core chlorophytes</taxon>
        <taxon>Chlorophyceae</taxon>
        <taxon>CS clade</taxon>
        <taxon>Chlamydomonadales</taxon>
        <taxon>Chlamydomonadaceae</taxon>
        <taxon>Chlamydomonas</taxon>
    </lineage>
</organism>
<evidence type="ECO:0000259" key="8">
    <source>
        <dbReference type="PROSITE" id="PS50125"/>
    </source>
</evidence>
<dbReference type="GO" id="GO:0001653">
    <property type="term" value="F:peptide receptor activity"/>
    <property type="evidence" value="ECO:0007669"/>
    <property type="project" value="TreeGrafter"/>
</dbReference>
<evidence type="ECO:0000256" key="4">
    <source>
        <dbReference type="ARBA" id="ARBA00022989"/>
    </source>
</evidence>
<dbReference type="Proteomes" id="UP000232323">
    <property type="component" value="Unassembled WGS sequence"/>
</dbReference>
<evidence type="ECO:0000313" key="9">
    <source>
        <dbReference type="EMBL" id="GAX81552.1"/>
    </source>
</evidence>
<reference evidence="9 10" key="1">
    <citation type="submission" date="2017-08" db="EMBL/GenBank/DDBJ databases">
        <title>Acidophilic green algal genome provides insights into adaptation to an acidic environment.</title>
        <authorList>
            <person name="Hirooka S."/>
            <person name="Hirose Y."/>
            <person name="Kanesaki Y."/>
            <person name="Higuchi S."/>
            <person name="Fujiwara T."/>
            <person name="Onuma R."/>
            <person name="Era A."/>
            <person name="Ohbayashi R."/>
            <person name="Uzuka A."/>
            <person name="Nozaki H."/>
            <person name="Yoshikawa H."/>
            <person name="Miyagishima S.Y."/>
        </authorList>
    </citation>
    <scope>NUCLEOTIDE SEQUENCE [LARGE SCALE GENOMIC DNA]</scope>
    <source>
        <strain evidence="9 10">NIES-2499</strain>
    </source>
</reference>
<feature type="region of interest" description="Disordered" evidence="7">
    <location>
        <begin position="946"/>
        <end position="981"/>
    </location>
</feature>
<feature type="domain" description="Guanylate cyclase" evidence="8">
    <location>
        <begin position="1165"/>
        <end position="1222"/>
    </location>
</feature>
<feature type="region of interest" description="Disordered" evidence="7">
    <location>
        <begin position="999"/>
        <end position="1031"/>
    </location>
</feature>
<evidence type="ECO:0000256" key="5">
    <source>
        <dbReference type="ARBA" id="ARBA00023136"/>
    </source>
</evidence>
<feature type="compositionally biased region" description="Basic and acidic residues" evidence="7">
    <location>
        <begin position="1018"/>
        <end position="1031"/>
    </location>
</feature>
<keyword evidence="10" id="KW-1185">Reference proteome</keyword>
<comment type="caution">
    <text evidence="9">The sequence shown here is derived from an EMBL/GenBank/DDBJ whole genome shotgun (WGS) entry which is preliminary data.</text>
</comment>
<feature type="region of interest" description="Disordered" evidence="7">
    <location>
        <begin position="1267"/>
        <end position="1287"/>
    </location>
</feature>
<dbReference type="GO" id="GO:0007168">
    <property type="term" value="P:receptor guanylyl cyclase signaling pathway"/>
    <property type="evidence" value="ECO:0007669"/>
    <property type="project" value="TreeGrafter"/>
</dbReference>
<evidence type="ECO:0000256" key="7">
    <source>
        <dbReference type="SAM" id="MobiDB-lite"/>
    </source>
</evidence>
<feature type="compositionally biased region" description="Basic and acidic residues" evidence="7">
    <location>
        <begin position="417"/>
        <end position="427"/>
    </location>
</feature>
<dbReference type="OrthoDB" id="2107370at2759"/>
<feature type="region of interest" description="Disordered" evidence="7">
    <location>
        <begin position="847"/>
        <end position="892"/>
    </location>
</feature>
<dbReference type="SUPFAM" id="SSF55073">
    <property type="entry name" value="Nucleotide cyclase"/>
    <property type="match status" value="1"/>
</dbReference>
<protein>
    <recommendedName>
        <fullName evidence="8">Guanylate cyclase domain-containing protein</fullName>
    </recommendedName>
</protein>
<evidence type="ECO:0000313" key="10">
    <source>
        <dbReference type="Proteomes" id="UP000232323"/>
    </source>
</evidence>
<evidence type="ECO:0000256" key="3">
    <source>
        <dbReference type="ARBA" id="ARBA00022741"/>
    </source>
</evidence>
<gene>
    <name evidence="9" type="ORF">CEUSTIGMA_g8980.t1</name>
</gene>
<keyword evidence="3" id="KW-0547">Nucleotide-binding</keyword>
<keyword evidence="2" id="KW-0812">Transmembrane</keyword>
<dbReference type="GO" id="GO:0035556">
    <property type="term" value="P:intracellular signal transduction"/>
    <property type="evidence" value="ECO:0007669"/>
    <property type="project" value="InterPro"/>
</dbReference>
<dbReference type="GO" id="GO:0000166">
    <property type="term" value="F:nucleotide binding"/>
    <property type="evidence" value="ECO:0007669"/>
    <property type="project" value="UniProtKB-KW"/>
</dbReference>
<dbReference type="Pfam" id="PF00211">
    <property type="entry name" value="Guanylate_cyc"/>
    <property type="match status" value="1"/>
</dbReference>
<evidence type="ECO:0000256" key="6">
    <source>
        <dbReference type="ARBA" id="ARBA00023239"/>
    </source>
</evidence>
<dbReference type="STRING" id="1157962.A0A250XF67"/>
<dbReference type="InterPro" id="IPR050401">
    <property type="entry name" value="Cyclic_nucleotide_synthase"/>
</dbReference>
<dbReference type="PANTHER" id="PTHR11920">
    <property type="entry name" value="GUANYLYL CYCLASE"/>
    <property type="match status" value="1"/>
</dbReference>
<dbReference type="PROSITE" id="PS50125">
    <property type="entry name" value="GUANYLATE_CYCLASE_2"/>
    <property type="match status" value="1"/>
</dbReference>
<evidence type="ECO:0000256" key="2">
    <source>
        <dbReference type="ARBA" id="ARBA00022692"/>
    </source>
</evidence>
<dbReference type="GO" id="GO:0004383">
    <property type="term" value="F:guanylate cyclase activity"/>
    <property type="evidence" value="ECO:0007669"/>
    <property type="project" value="TreeGrafter"/>
</dbReference>
<comment type="subcellular location">
    <subcellularLocation>
        <location evidence="1">Membrane</location>
    </subcellularLocation>
</comment>